<feature type="binding site" evidence="16">
    <location>
        <position position="79"/>
    </location>
    <ligand>
        <name>Zn(2+)</name>
        <dbReference type="ChEBI" id="CHEBI:29105"/>
        <note>catalytic</note>
    </ligand>
</feature>
<dbReference type="InterPro" id="IPR016193">
    <property type="entry name" value="Cytidine_deaminase-like"/>
</dbReference>
<dbReference type="CDD" id="cd01284">
    <property type="entry name" value="Riboflavin_deaminase-reductase"/>
    <property type="match status" value="1"/>
</dbReference>
<dbReference type="InterPro" id="IPR004794">
    <property type="entry name" value="Eubact_RibD"/>
</dbReference>
<dbReference type="Gene3D" id="3.40.140.10">
    <property type="entry name" value="Cytidine Deaminase, domain 2"/>
    <property type="match status" value="1"/>
</dbReference>
<keyword evidence="10 13" id="KW-0521">NADP</keyword>
<evidence type="ECO:0000256" key="12">
    <source>
        <dbReference type="ARBA" id="ARBA00023268"/>
    </source>
</evidence>
<gene>
    <name evidence="18" type="primary">ribD</name>
    <name evidence="18" type="ORF">O0V09_02010</name>
</gene>
<evidence type="ECO:0000256" key="16">
    <source>
        <dbReference type="PIRSR" id="PIRSR006769-3"/>
    </source>
</evidence>
<feature type="binding site" evidence="15">
    <location>
        <position position="158"/>
    </location>
    <ligand>
        <name>NADP(+)</name>
        <dbReference type="ChEBI" id="CHEBI:58349"/>
    </ligand>
</feature>
<feature type="binding site" evidence="15">
    <location>
        <position position="307"/>
    </location>
    <ligand>
        <name>substrate</name>
    </ligand>
</feature>
<dbReference type="PANTHER" id="PTHR38011">
    <property type="entry name" value="DIHYDROFOLATE REDUCTASE FAMILY PROTEIN (AFU_ORTHOLOGUE AFUA_8G06820)"/>
    <property type="match status" value="1"/>
</dbReference>
<keyword evidence="19" id="KW-1185">Reference proteome</keyword>
<keyword evidence="12" id="KW-0511">Multifunctional enzyme</keyword>
<evidence type="ECO:0000256" key="8">
    <source>
        <dbReference type="ARBA" id="ARBA00022801"/>
    </source>
</evidence>
<comment type="similarity">
    <text evidence="4 13">In the N-terminal section; belongs to the cytidine and deoxycytidylate deaminase family.</text>
</comment>
<dbReference type="GO" id="GO:0008835">
    <property type="term" value="F:diaminohydroxyphosphoribosylaminopyrimidine deaminase activity"/>
    <property type="evidence" value="ECO:0007669"/>
    <property type="project" value="UniProtKB-EC"/>
</dbReference>
<dbReference type="PROSITE" id="PS51747">
    <property type="entry name" value="CYT_DCMP_DEAMINASES_2"/>
    <property type="match status" value="1"/>
</dbReference>
<feature type="domain" description="CMP/dCMP-type deaminase" evidence="17">
    <location>
        <begin position="2"/>
        <end position="127"/>
    </location>
</feature>
<feature type="binding site" evidence="15">
    <location>
        <position position="211"/>
    </location>
    <ligand>
        <name>substrate</name>
    </ligand>
</feature>
<comment type="cofactor">
    <cofactor evidence="13 16">
        <name>Zn(2+)</name>
        <dbReference type="ChEBI" id="CHEBI:29105"/>
    </cofactor>
    <text evidence="13 16">Binds 1 zinc ion.</text>
</comment>
<keyword evidence="7 13" id="KW-0479">Metal-binding</keyword>
<accession>A0A9J6RHW5</accession>
<keyword evidence="6 13" id="KW-0686">Riboflavin biosynthesis</keyword>
<organism evidence="18 19">
    <name type="scientific">Dasania phycosphaerae</name>
    <dbReference type="NCBI Taxonomy" id="2950436"/>
    <lineage>
        <taxon>Bacteria</taxon>
        <taxon>Pseudomonadati</taxon>
        <taxon>Pseudomonadota</taxon>
        <taxon>Gammaproteobacteria</taxon>
        <taxon>Cellvibrionales</taxon>
        <taxon>Spongiibacteraceae</taxon>
        <taxon>Dasania</taxon>
    </lineage>
</organism>
<dbReference type="InterPro" id="IPR011549">
    <property type="entry name" value="RibD_C"/>
</dbReference>
<dbReference type="Pfam" id="PF00383">
    <property type="entry name" value="dCMP_cyt_deam_1"/>
    <property type="match status" value="1"/>
</dbReference>
<evidence type="ECO:0000313" key="19">
    <source>
        <dbReference type="Proteomes" id="UP001069090"/>
    </source>
</evidence>
<dbReference type="EC" id="1.1.1.193" evidence="13"/>
<feature type="binding site" evidence="15">
    <location>
        <position position="208"/>
    </location>
    <ligand>
        <name>substrate</name>
    </ligand>
</feature>
<comment type="catalytic activity">
    <reaction evidence="13">
        <text>2,5-diamino-6-hydroxy-4-(5-phosphoribosylamino)-pyrimidine + H2O + H(+) = 5-amino-6-(5-phospho-D-ribosylamino)uracil + NH4(+)</text>
        <dbReference type="Rhea" id="RHEA:21868"/>
        <dbReference type="ChEBI" id="CHEBI:15377"/>
        <dbReference type="ChEBI" id="CHEBI:15378"/>
        <dbReference type="ChEBI" id="CHEBI:28938"/>
        <dbReference type="ChEBI" id="CHEBI:58453"/>
        <dbReference type="ChEBI" id="CHEBI:58614"/>
        <dbReference type="EC" id="3.5.4.26"/>
    </reaction>
</comment>
<dbReference type="InterPro" id="IPR050765">
    <property type="entry name" value="Riboflavin_Biosynth_HTPR"/>
</dbReference>
<evidence type="ECO:0000256" key="4">
    <source>
        <dbReference type="ARBA" id="ARBA00005259"/>
    </source>
</evidence>
<evidence type="ECO:0000313" key="18">
    <source>
        <dbReference type="EMBL" id="MCZ0863954.1"/>
    </source>
</evidence>
<evidence type="ECO:0000256" key="5">
    <source>
        <dbReference type="ARBA" id="ARBA00007417"/>
    </source>
</evidence>
<evidence type="ECO:0000256" key="2">
    <source>
        <dbReference type="ARBA" id="ARBA00004882"/>
    </source>
</evidence>
<evidence type="ECO:0000256" key="9">
    <source>
        <dbReference type="ARBA" id="ARBA00022833"/>
    </source>
</evidence>
<dbReference type="GO" id="GO:0008703">
    <property type="term" value="F:5-amino-6-(5-phosphoribosylamino)uracil reductase activity"/>
    <property type="evidence" value="ECO:0007669"/>
    <property type="project" value="UniProtKB-EC"/>
</dbReference>
<evidence type="ECO:0000256" key="13">
    <source>
        <dbReference type="PIRNR" id="PIRNR006769"/>
    </source>
</evidence>
<feature type="binding site" evidence="15">
    <location>
        <position position="238"/>
    </location>
    <ligand>
        <name>NADP(+)</name>
        <dbReference type="ChEBI" id="CHEBI:58349"/>
    </ligand>
</feature>
<feature type="binding site" evidence="15">
    <location>
        <position position="188"/>
    </location>
    <ligand>
        <name>substrate</name>
    </ligand>
</feature>
<evidence type="ECO:0000256" key="3">
    <source>
        <dbReference type="ARBA" id="ARBA00004910"/>
    </source>
</evidence>
<evidence type="ECO:0000256" key="6">
    <source>
        <dbReference type="ARBA" id="ARBA00022619"/>
    </source>
</evidence>
<dbReference type="SUPFAM" id="SSF53927">
    <property type="entry name" value="Cytidine deaminase-like"/>
    <property type="match status" value="1"/>
</dbReference>
<evidence type="ECO:0000256" key="7">
    <source>
        <dbReference type="ARBA" id="ARBA00022723"/>
    </source>
</evidence>
<evidence type="ECO:0000256" key="11">
    <source>
        <dbReference type="ARBA" id="ARBA00023002"/>
    </source>
</evidence>
<dbReference type="AlphaFoldDB" id="A0A9J6RHW5"/>
<evidence type="ECO:0000256" key="1">
    <source>
        <dbReference type="ARBA" id="ARBA00002151"/>
    </source>
</evidence>
<feature type="binding site" evidence="15">
    <location>
        <position position="174"/>
    </location>
    <ligand>
        <name>NADP(+)</name>
        <dbReference type="ChEBI" id="CHEBI:58349"/>
    </ligand>
</feature>
<dbReference type="EMBL" id="JAPTGG010000001">
    <property type="protein sequence ID" value="MCZ0863954.1"/>
    <property type="molecule type" value="Genomic_DNA"/>
</dbReference>
<reference evidence="18 19" key="1">
    <citation type="submission" date="2022-12" db="EMBL/GenBank/DDBJ databases">
        <title>Dasania phycosphaerae sp. nov., isolated from particulate material of the south coast of Korea.</title>
        <authorList>
            <person name="Jiang Y."/>
        </authorList>
    </citation>
    <scope>NUCLEOTIDE SEQUENCE [LARGE SCALE GENOMIC DNA]</scope>
    <source>
        <strain evidence="18 19">GY-19</strain>
    </source>
</reference>
<dbReference type="Pfam" id="PF01872">
    <property type="entry name" value="RibD_C"/>
    <property type="match status" value="1"/>
</dbReference>
<dbReference type="InterPro" id="IPR002734">
    <property type="entry name" value="RibDG_C"/>
</dbReference>
<dbReference type="Gene3D" id="3.40.430.10">
    <property type="entry name" value="Dihydrofolate Reductase, subunit A"/>
    <property type="match status" value="1"/>
</dbReference>
<dbReference type="Proteomes" id="UP001069090">
    <property type="component" value="Unassembled WGS sequence"/>
</dbReference>
<dbReference type="PANTHER" id="PTHR38011:SF7">
    <property type="entry name" value="2,5-DIAMINO-6-RIBOSYLAMINO-4(3H)-PYRIMIDINONE 5'-PHOSPHATE REDUCTASE"/>
    <property type="match status" value="1"/>
</dbReference>
<dbReference type="GO" id="GO:0009231">
    <property type="term" value="P:riboflavin biosynthetic process"/>
    <property type="evidence" value="ECO:0007669"/>
    <property type="project" value="UniProtKB-KW"/>
</dbReference>
<dbReference type="PIRSF" id="PIRSF006769">
    <property type="entry name" value="RibD"/>
    <property type="match status" value="1"/>
</dbReference>
<feature type="active site" description="Proton donor" evidence="14">
    <location>
        <position position="53"/>
    </location>
</feature>
<dbReference type="NCBIfam" id="TIGR00227">
    <property type="entry name" value="ribD_Cterm"/>
    <property type="match status" value="1"/>
</dbReference>
<keyword evidence="9 13" id="KW-0862">Zinc</keyword>
<protein>
    <recommendedName>
        <fullName evidence="13">Riboflavin biosynthesis protein RibD</fullName>
    </recommendedName>
    <domain>
        <recommendedName>
            <fullName evidence="13">Diaminohydroxyphosphoribosylaminopyrimidine deaminase</fullName>
            <shortName evidence="13">DRAP deaminase</shortName>
            <ecNumber evidence="13">3.5.4.26</ecNumber>
        </recommendedName>
        <alternativeName>
            <fullName evidence="13">Riboflavin-specific deaminase</fullName>
        </alternativeName>
    </domain>
    <domain>
        <recommendedName>
            <fullName evidence="13">5-amino-6-(5-phosphoribosylamino)uracil reductase</fullName>
            <ecNumber evidence="13">1.1.1.193</ecNumber>
        </recommendedName>
        <alternativeName>
            <fullName evidence="13">HTP reductase</fullName>
        </alternativeName>
    </domain>
</protein>
<evidence type="ECO:0000256" key="14">
    <source>
        <dbReference type="PIRSR" id="PIRSR006769-1"/>
    </source>
</evidence>
<comment type="function">
    <text evidence="1 13">Converts 2,5-diamino-6-(ribosylamino)-4(3h)-pyrimidinone 5'-phosphate into 5-amino-6-(ribosylamino)-2,4(1h,3h)-pyrimidinedione 5'-phosphate.</text>
</comment>
<feature type="binding site" evidence="15">
    <location>
        <position position="200"/>
    </location>
    <ligand>
        <name>NADP(+)</name>
        <dbReference type="ChEBI" id="CHEBI:58349"/>
    </ligand>
</feature>
<evidence type="ECO:0000259" key="17">
    <source>
        <dbReference type="PROSITE" id="PS51747"/>
    </source>
</evidence>
<dbReference type="InterPro" id="IPR002125">
    <property type="entry name" value="CMP_dCMP_dom"/>
</dbReference>
<feature type="binding site" evidence="15">
    <location>
        <position position="172"/>
    </location>
    <ligand>
        <name>substrate</name>
    </ligand>
</feature>
<comment type="catalytic activity">
    <reaction evidence="13">
        <text>5-amino-6-(5-phospho-D-ribitylamino)uracil + NADP(+) = 5-amino-6-(5-phospho-D-ribosylamino)uracil + NADPH + H(+)</text>
        <dbReference type="Rhea" id="RHEA:17845"/>
        <dbReference type="ChEBI" id="CHEBI:15378"/>
        <dbReference type="ChEBI" id="CHEBI:57783"/>
        <dbReference type="ChEBI" id="CHEBI:58349"/>
        <dbReference type="ChEBI" id="CHEBI:58421"/>
        <dbReference type="ChEBI" id="CHEBI:58453"/>
        <dbReference type="EC" id="1.1.1.193"/>
    </reaction>
</comment>
<dbReference type="PROSITE" id="PS00903">
    <property type="entry name" value="CYT_DCMP_DEAMINASES_1"/>
    <property type="match status" value="1"/>
</dbReference>
<name>A0A9J6RHW5_9GAMM</name>
<dbReference type="GO" id="GO:0050661">
    <property type="term" value="F:NADP binding"/>
    <property type="evidence" value="ECO:0007669"/>
    <property type="project" value="InterPro"/>
</dbReference>
<sequence length="381" mass="40504">MSDHSLYMQRALALAEQGLYTSSPNPRVGCVLVQQGEIIGEGFHRRTGEAHAEVNALQDAQQRGLAVTGATAYVTLEPCSHTGKTPPCCDALIKAGVAKVVVAMQDPNPLVAGAGIQRLRDAGIAVELGVLAEQAEQLNKGFNKRMRQGLPWLRAKLAMSLDGRTAMASGESQWITGPAARSDVQRLRARSSAIISGVDTVLMDQASLTVRAEQLGLDDEPLVAAIVAKQPLRVVLDSTLRLSPEAKLFTQPGPILIITAVAKPQQQQALQAAGAEVLQLSNKQGQVDLAAVMAELGQRGCNEVLLEAGATLAGAFLQQGLLDEITVYMAPTLLGSEARPLFNLPLSSMSQQQRLHIQQITPIGEDWRIDALAIAPVESKG</sequence>
<dbReference type="RefSeq" id="WP_258330100.1">
    <property type="nucleotide sequence ID" value="NZ_JAPTGG010000001.1"/>
</dbReference>
<dbReference type="GO" id="GO:0008270">
    <property type="term" value="F:zinc ion binding"/>
    <property type="evidence" value="ECO:0007669"/>
    <property type="project" value="InterPro"/>
</dbReference>
<comment type="pathway">
    <text evidence="2 13">Cofactor biosynthesis; riboflavin biosynthesis; 5-amino-6-(D-ribitylamino)uracil from GTP: step 2/4.</text>
</comment>
<comment type="pathway">
    <text evidence="3 13">Cofactor biosynthesis; riboflavin biosynthesis; 5-amino-6-(D-ribitylamino)uracil from GTP: step 3/4.</text>
</comment>
<dbReference type="NCBIfam" id="TIGR00326">
    <property type="entry name" value="eubact_ribD"/>
    <property type="match status" value="1"/>
</dbReference>
<feature type="binding site" evidence="16">
    <location>
        <position position="51"/>
    </location>
    <ligand>
        <name>Zn(2+)</name>
        <dbReference type="ChEBI" id="CHEBI:29105"/>
        <note>catalytic</note>
    </ligand>
</feature>
<proteinExistence type="inferred from homology"/>
<comment type="similarity">
    <text evidence="5 13">In the C-terminal section; belongs to the HTP reductase family.</text>
</comment>
<feature type="binding site" evidence="15">
    <location>
        <position position="204"/>
    </location>
    <ligand>
        <name>NADP(+)</name>
        <dbReference type="ChEBI" id="CHEBI:58349"/>
    </ligand>
</feature>
<keyword evidence="8 13" id="KW-0378">Hydrolase</keyword>
<dbReference type="InterPro" id="IPR024072">
    <property type="entry name" value="DHFR-like_dom_sf"/>
</dbReference>
<dbReference type="EC" id="3.5.4.26" evidence="13"/>
<feature type="binding site" evidence="15">
    <location>
        <begin position="309"/>
        <end position="315"/>
    </location>
    <ligand>
        <name>NADP(+)</name>
        <dbReference type="ChEBI" id="CHEBI:58349"/>
    </ligand>
</feature>
<dbReference type="InterPro" id="IPR016192">
    <property type="entry name" value="APOBEC/CMP_deaminase_Zn-bd"/>
</dbReference>
<dbReference type="FunFam" id="3.40.140.10:FF:000025">
    <property type="entry name" value="Riboflavin biosynthesis protein RibD"/>
    <property type="match status" value="1"/>
</dbReference>
<dbReference type="SUPFAM" id="SSF53597">
    <property type="entry name" value="Dihydrofolate reductase-like"/>
    <property type="match status" value="1"/>
</dbReference>
<comment type="caution">
    <text evidence="18">The sequence shown here is derived from an EMBL/GenBank/DDBJ whole genome shotgun (WGS) entry which is preliminary data.</text>
</comment>
<keyword evidence="11 13" id="KW-0560">Oxidoreductase</keyword>
<evidence type="ECO:0000256" key="10">
    <source>
        <dbReference type="ARBA" id="ARBA00022857"/>
    </source>
</evidence>
<evidence type="ECO:0000256" key="15">
    <source>
        <dbReference type="PIRSR" id="PIRSR006769-2"/>
    </source>
</evidence>
<feature type="binding site" evidence="16">
    <location>
        <position position="88"/>
    </location>
    <ligand>
        <name>Zn(2+)</name>
        <dbReference type="ChEBI" id="CHEBI:29105"/>
        <note>catalytic</note>
    </ligand>
</feature>